<evidence type="ECO:0000313" key="6">
    <source>
        <dbReference type="EMBL" id="SFH61583.1"/>
    </source>
</evidence>
<evidence type="ECO:0000256" key="2">
    <source>
        <dbReference type="ARBA" id="ARBA00008130"/>
    </source>
</evidence>
<evidence type="ECO:0000256" key="3">
    <source>
        <dbReference type="ARBA" id="ARBA00022692"/>
    </source>
</evidence>
<sequence length="98" mass="10459">MVVHNLGAVSHSKILTWGVYPIAYLLPAIGVSGGDAWVGKQLGYSIADILAKALYGLIIFQIARMKSFADDPAFALEELSVEDAGELSRSIKPADVVK</sequence>
<dbReference type="Pfam" id="PF01036">
    <property type="entry name" value="Bac_rhodopsin"/>
    <property type="match status" value="1"/>
</dbReference>
<name>A0A1I3BH20_9MICO</name>
<dbReference type="EMBL" id="FOPW01000009">
    <property type="protein sequence ID" value="SFH61583.1"/>
    <property type="molecule type" value="Genomic_DNA"/>
</dbReference>
<evidence type="ECO:0000256" key="5">
    <source>
        <dbReference type="ARBA" id="ARBA00023136"/>
    </source>
</evidence>
<dbReference type="Proteomes" id="UP000199681">
    <property type="component" value="Unassembled WGS sequence"/>
</dbReference>
<comment type="caution">
    <text evidence="7">The sequence shown here is derived from an EMBL/GenBank/DDBJ whole genome shotgun (WGS) entry which is preliminary data.</text>
</comment>
<comment type="subcellular location">
    <subcellularLocation>
        <location evidence="1">Membrane</location>
        <topology evidence="1">Multi-pass membrane protein</topology>
    </subcellularLocation>
</comment>
<evidence type="ECO:0000313" key="9">
    <source>
        <dbReference type="Proteomes" id="UP000297963"/>
    </source>
</evidence>
<comment type="similarity">
    <text evidence="2">Belongs to the archaeal/bacterial/fungal opsin family.</text>
</comment>
<dbReference type="RefSeq" id="WP_092450328.1">
    <property type="nucleotide sequence ID" value="NZ_BKAC01000017.1"/>
</dbReference>
<organism evidence="7 9">
    <name type="scientific">Cryobacterium levicorallinum</name>
    <dbReference type="NCBI Taxonomy" id="995038"/>
    <lineage>
        <taxon>Bacteria</taxon>
        <taxon>Bacillati</taxon>
        <taxon>Actinomycetota</taxon>
        <taxon>Actinomycetes</taxon>
        <taxon>Micrococcales</taxon>
        <taxon>Microbacteriaceae</taxon>
        <taxon>Cryobacterium</taxon>
    </lineage>
</organism>
<dbReference type="InterPro" id="IPR001425">
    <property type="entry name" value="Arc/bac/fun_rhodopsins"/>
</dbReference>
<evidence type="ECO:0000313" key="7">
    <source>
        <dbReference type="EMBL" id="TFB82065.1"/>
    </source>
</evidence>
<accession>A0A1I3BH20</accession>
<evidence type="ECO:0000313" key="8">
    <source>
        <dbReference type="Proteomes" id="UP000199681"/>
    </source>
</evidence>
<proteinExistence type="inferred from homology"/>
<reference evidence="7 9" key="2">
    <citation type="submission" date="2019-03" db="EMBL/GenBank/DDBJ databases">
        <title>Genomics of glacier-inhabiting Cryobacterium strains.</title>
        <authorList>
            <person name="Liu Q."/>
            <person name="Xin Y.-H."/>
        </authorList>
    </citation>
    <scope>NUCLEOTIDE SEQUENCE [LARGE SCALE GENOMIC DNA]</scope>
    <source>
        <strain evidence="7 9">Hh34</strain>
    </source>
</reference>
<keyword evidence="8" id="KW-1185">Reference proteome</keyword>
<reference evidence="6 8" key="1">
    <citation type="submission" date="2016-10" db="EMBL/GenBank/DDBJ databases">
        <authorList>
            <person name="Varghese N."/>
            <person name="Submissions S."/>
        </authorList>
    </citation>
    <scope>NUCLEOTIDE SEQUENCE [LARGE SCALE GENOMIC DNA]</scope>
    <source>
        <strain evidence="6 8">GMCC 1.11211</strain>
    </source>
</reference>
<keyword evidence="3" id="KW-0812">Transmembrane</keyword>
<gene>
    <name evidence="7" type="ORF">E3O11_15460</name>
    <name evidence="6" type="ORF">SAMN05216274_109121</name>
</gene>
<keyword evidence="4" id="KW-1133">Transmembrane helix</keyword>
<dbReference type="GO" id="GO:0016020">
    <property type="term" value="C:membrane"/>
    <property type="evidence" value="ECO:0007669"/>
    <property type="project" value="UniProtKB-SubCell"/>
</dbReference>
<dbReference type="EMBL" id="SOFE01000027">
    <property type="protein sequence ID" value="TFB82065.1"/>
    <property type="molecule type" value="Genomic_DNA"/>
</dbReference>
<dbReference type="Proteomes" id="UP000297963">
    <property type="component" value="Unassembled WGS sequence"/>
</dbReference>
<dbReference type="STRING" id="995038.SAMN05216274_109121"/>
<protein>
    <submittedName>
        <fullName evidence="7">Uncharacterized protein</fullName>
    </submittedName>
</protein>
<dbReference type="SUPFAM" id="SSF81321">
    <property type="entry name" value="Family A G protein-coupled receptor-like"/>
    <property type="match status" value="1"/>
</dbReference>
<evidence type="ECO:0000256" key="4">
    <source>
        <dbReference type="ARBA" id="ARBA00022989"/>
    </source>
</evidence>
<keyword evidence="5" id="KW-0472">Membrane</keyword>
<dbReference type="AlphaFoldDB" id="A0A1I3BH20"/>
<evidence type="ECO:0000256" key="1">
    <source>
        <dbReference type="ARBA" id="ARBA00004141"/>
    </source>
</evidence>
<dbReference type="Gene3D" id="1.20.1070.10">
    <property type="entry name" value="Rhodopsin 7-helix transmembrane proteins"/>
    <property type="match status" value="1"/>
</dbReference>